<proteinExistence type="predicted"/>
<evidence type="ECO:0000313" key="3">
    <source>
        <dbReference type="Proteomes" id="UP000324222"/>
    </source>
</evidence>
<sequence length="115" mass="12821">MIPSQLTWIAARRLCRRIQMMGIKRVHPQERRPGGIFVLIIHGVILEHGKSLLQVARNVELGGGKLSNLSHPPRSNQSQATPARLTKGKREVFSVNMRHDAGTGWFTLPISDTPP</sequence>
<feature type="compositionally biased region" description="Polar residues" evidence="1">
    <location>
        <begin position="67"/>
        <end position="81"/>
    </location>
</feature>
<accession>A0A5B7DC97</accession>
<keyword evidence="3" id="KW-1185">Reference proteome</keyword>
<gene>
    <name evidence="2" type="ORF">E2C01_011959</name>
</gene>
<feature type="region of interest" description="Disordered" evidence="1">
    <location>
        <begin position="64"/>
        <end position="88"/>
    </location>
</feature>
<evidence type="ECO:0000313" key="2">
    <source>
        <dbReference type="EMBL" id="MPC19052.1"/>
    </source>
</evidence>
<organism evidence="2 3">
    <name type="scientific">Portunus trituberculatus</name>
    <name type="common">Swimming crab</name>
    <name type="synonym">Neptunus trituberculatus</name>
    <dbReference type="NCBI Taxonomy" id="210409"/>
    <lineage>
        <taxon>Eukaryota</taxon>
        <taxon>Metazoa</taxon>
        <taxon>Ecdysozoa</taxon>
        <taxon>Arthropoda</taxon>
        <taxon>Crustacea</taxon>
        <taxon>Multicrustacea</taxon>
        <taxon>Malacostraca</taxon>
        <taxon>Eumalacostraca</taxon>
        <taxon>Eucarida</taxon>
        <taxon>Decapoda</taxon>
        <taxon>Pleocyemata</taxon>
        <taxon>Brachyura</taxon>
        <taxon>Eubrachyura</taxon>
        <taxon>Portunoidea</taxon>
        <taxon>Portunidae</taxon>
        <taxon>Portuninae</taxon>
        <taxon>Portunus</taxon>
    </lineage>
</organism>
<dbReference type="Proteomes" id="UP000324222">
    <property type="component" value="Unassembled WGS sequence"/>
</dbReference>
<dbReference type="AlphaFoldDB" id="A0A5B7DC97"/>
<reference evidence="2 3" key="1">
    <citation type="submission" date="2019-05" db="EMBL/GenBank/DDBJ databases">
        <title>Another draft genome of Portunus trituberculatus and its Hox gene families provides insights of decapod evolution.</title>
        <authorList>
            <person name="Jeong J.-H."/>
            <person name="Song I."/>
            <person name="Kim S."/>
            <person name="Choi T."/>
            <person name="Kim D."/>
            <person name="Ryu S."/>
            <person name="Kim W."/>
        </authorList>
    </citation>
    <scope>NUCLEOTIDE SEQUENCE [LARGE SCALE GENOMIC DNA]</scope>
    <source>
        <tissue evidence="2">Muscle</tissue>
    </source>
</reference>
<protein>
    <submittedName>
        <fullName evidence="2">Uncharacterized protein</fullName>
    </submittedName>
</protein>
<name>A0A5B7DC97_PORTR</name>
<dbReference type="EMBL" id="VSRR010000734">
    <property type="protein sequence ID" value="MPC19052.1"/>
    <property type="molecule type" value="Genomic_DNA"/>
</dbReference>
<comment type="caution">
    <text evidence="2">The sequence shown here is derived from an EMBL/GenBank/DDBJ whole genome shotgun (WGS) entry which is preliminary data.</text>
</comment>
<evidence type="ECO:0000256" key="1">
    <source>
        <dbReference type="SAM" id="MobiDB-lite"/>
    </source>
</evidence>